<keyword evidence="2" id="KW-1185">Reference proteome</keyword>
<sequence>MDLRVCGHPWTPVSSEWFNGCKYQQDFLPITVTYSLERVPSHTVDCVCVSILSFVYVRYFDTSPSHAKFELAKKK</sequence>
<protein>
    <submittedName>
        <fullName evidence="1">Uncharacterized protein</fullName>
    </submittedName>
</protein>
<dbReference type="EMBL" id="JAFNEN010000685">
    <property type="protein sequence ID" value="KAG8178562.1"/>
    <property type="molecule type" value="Genomic_DNA"/>
</dbReference>
<accession>A0AAV6U3P7</accession>
<reference evidence="1 2" key="1">
    <citation type="journal article" date="2022" name="Nat. Ecol. Evol.">
        <title>A masculinizing supergene underlies an exaggerated male reproductive morph in a spider.</title>
        <authorList>
            <person name="Hendrickx F."/>
            <person name="De Corte Z."/>
            <person name="Sonet G."/>
            <person name="Van Belleghem S.M."/>
            <person name="Kostlbacher S."/>
            <person name="Vangestel C."/>
        </authorList>
    </citation>
    <scope>NUCLEOTIDE SEQUENCE [LARGE SCALE GENOMIC DNA]</scope>
    <source>
        <strain evidence="1">W744_W776</strain>
    </source>
</reference>
<comment type="caution">
    <text evidence="1">The sequence shown here is derived from an EMBL/GenBank/DDBJ whole genome shotgun (WGS) entry which is preliminary data.</text>
</comment>
<proteinExistence type="predicted"/>
<evidence type="ECO:0000313" key="1">
    <source>
        <dbReference type="EMBL" id="KAG8178562.1"/>
    </source>
</evidence>
<name>A0AAV6U3P7_9ARAC</name>
<dbReference type="AlphaFoldDB" id="A0AAV6U3P7"/>
<organism evidence="1 2">
    <name type="scientific">Oedothorax gibbosus</name>
    <dbReference type="NCBI Taxonomy" id="931172"/>
    <lineage>
        <taxon>Eukaryota</taxon>
        <taxon>Metazoa</taxon>
        <taxon>Ecdysozoa</taxon>
        <taxon>Arthropoda</taxon>
        <taxon>Chelicerata</taxon>
        <taxon>Arachnida</taxon>
        <taxon>Araneae</taxon>
        <taxon>Araneomorphae</taxon>
        <taxon>Entelegynae</taxon>
        <taxon>Araneoidea</taxon>
        <taxon>Linyphiidae</taxon>
        <taxon>Erigoninae</taxon>
        <taxon>Oedothorax</taxon>
    </lineage>
</organism>
<dbReference type="Proteomes" id="UP000827092">
    <property type="component" value="Unassembled WGS sequence"/>
</dbReference>
<evidence type="ECO:0000313" key="2">
    <source>
        <dbReference type="Proteomes" id="UP000827092"/>
    </source>
</evidence>
<gene>
    <name evidence="1" type="ORF">JTE90_023253</name>
</gene>